<feature type="domain" description="Thiamine pyrophosphate enzyme TPP-binding" evidence="7">
    <location>
        <begin position="417"/>
        <end position="587"/>
    </location>
</feature>
<dbReference type="GO" id="GO:0009097">
    <property type="term" value="P:isoleucine biosynthetic process"/>
    <property type="evidence" value="ECO:0007669"/>
    <property type="project" value="TreeGrafter"/>
</dbReference>
<dbReference type="GO" id="GO:0003984">
    <property type="term" value="F:acetolactate synthase activity"/>
    <property type="evidence" value="ECO:0007669"/>
    <property type="project" value="TreeGrafter"/>
</dbReference>
<evidence type="ECO:0000256" key="3">
    <source>
        <dbReference type="ARBA" id="ARBA00023052"/>
    </source>
</evidence>
<keyword evidence="10" id="KW-1185">Reference proteome</keyword>
<feature type="domain" description="Thiamine pyrophosphate enzyme central" evidence="6">
    <location>
        <begin position="214"/>
        <end position="313"/>
    </location>
</feature>
<dbReference type="GO" id="GO:0000287">
    <property type="term" value="F:magnesium ion binding"/>
    <property type="evidence" value="ECO:0007669"/>
    <property type="project" value="InterPro"/>
</dbReference>
<dbReference type="InterPro" id="IPR012001">
    <property type="entry name" value="Thiamin_PyroP_enz_TPP-bd_dom"/>
</dbReference>
<dbReference type="Proteomes" id="UP000076722">
    <property type="component" value="Unassembled WGS sequence"/>
</dbReference>
<sequence>MFTTSSAFLKTLRESGITHAFVNWGSDHPALLEDIERQRVEDSANAGPKIITCPNEMVALSAAQGYAQVTGRPAAVLVHVDVGTQALAGAIHNVSRGRIPVLIYAGASPFTTQGELKGSRNEFIFWLQGYIVRQYMRHTSQINSGTNVAEVVLRSLQFAKSDPKGPVYLWARREVMEEDLSEEKYKKSLDLRKWAPIEPSSISEKAANLIAVGLISAKKPLIITSYLGREPSAVSLLVALSDLLAIPVFTSCPTTLSFPHNHQNFVDLSYGMGENTWLREADFVLVIDSDIPWVPMNNRPRDDAEIFHIDVDVLKENMGSFQIPATRRWKADATLALEAILNQLNGLWTTMSAEARGLVQKRDQELLLHHSKLQKSLDAAEVDFPQDGTFTTPNLIAVLRTTLPPQTLFLNEGISNYPLVWSHLRSTRVGSIITSGGSNLGWGLGAAIGAYIGQEVDKDSPRTGTEGNDFICLVVGDGSFLFGAPSSGYWMAKRYSTPFLTIILNNGGWKSPMLSMLSVHPNGLGSVATGQQLNVSFGPDAPDYAGIASAAGGAWGKKVTRASELRESILEAIRVVREEKRCAVLDCIIQSF</sequence>
<evidence type="ECO:0000256" key="1">
    <source>
        <dbReference type="ARBA" id="ARBA00004173"/>
    </source>
</evidence>
<evidence type="ECO:0000259" key="7">
    <source>
        <dbReference type="Pfam" id="PF02775"/>
    </source>
</evidence>
<organism evidence="9 10">
    <name type="scientific">Sistotremastrum niveocremeum HHB9708</name>
    <dbReference type="NCBI Taxonomy" id="1314777"/>
    <lineage>
        <taxon>Eukaryota</taxon>
        <taxon>Fungi</taxon>
        <taxon>Dikarya</taxon>
        <taxon>Basidiomycota</taxon>
        <taxon>Agaricomycotina</taxon>
        <taxon>Agaricomycetes</taxon>
        <taxon>Sistotremastrales</taxon>
        <taxon>Sistotremastraceae</taxon>
        <taxon>Sertulicium</taxon>
        <taxon>Sertulicium niveocremeum</taxon>
    </lineage>
</organism>
<proteinExistence type="inferred from homology"/>
<dbReference type="Pfam" id="PF02776">
    <property type="entry name" value="TPP_enzyme_N"/>
    <property type="match status" value="1"/>
</dbReference>
<feature type="domain" description="Thiamine pyrophosphate enzyme N-terminal TPP-binding" evidence="8">
    <location>
        <begin position="3"/>
        <end position="114"/>
    </location>
</feature>
<dbReference type="InterPro" id="IPR029035">
    <property type="entry name" value="DHS-like_NAD/FAD-binding_dom"/>
</dbReference>
<dbReference type="Gene3D" id="3.40.50.1220">
    <property type="entry name" value="TPP-binding domain"/>
    <property type="match status" value="1"/>
</dbReference>
<dbReference type="STRING" id="1314777.A0A164VXM6"/>
<reference evidence="9 10" key="1">
    <citation type="journal article" date="2016" name="Mol. Biol. Evol.">
        <title>Comparative Genomics of Early-Diverging Mushroom-Forming Fungi Provides Insights into the Origins of Lignocellulose Decay Capabilities.</title>
        <authorList>
            <person name="Nagy L.G."/>
            <person name="Riley R."/>
            <person name="Tritt A."/>
            <person name="Adam C."/>
            <person name="Daum C."/>
            <person name="Floudas D."/>
            <person name="Sun H."/>
            <person name="Yadav J.S."/>
            <person name="Pangilinan J."/>
            <person name="Larsson K.H."/>
            <person name="Matsuura K."/>
            <person name="Barry K."/>
            <person name="Labutti K."/>
            <person name="Kuo R."/>
            <person name="Ohm R.A."/>
            <person name="Bhattacharya S.S."/>
            <person name="Shirouzu T."/>
            <person name="Yoshinaga Y."/>
            <person name="Martin F.M."/>
            <person name="Grigoriev I.V."/>
            <person name="Hibbett D.S."/>
        </authorList>
    </citation>
    <scope>NUCLEOTIDE SEQUENCE [LARGE SCALE GENOMIC DNA]</scope>
    <source>
        <strain evidence="9 10">HHB9708</strain>
    </source>
</reference>
<evidence type="ECO:0000259" key="8">
    <source>
        <dbReference type="Pfam" id="PF02776"/>
    </source>
</evidence>
<dbReference type="CDD" id="cd07035">
    <property type="entry name" value="TPP_PYR_POX_like"/>
    <property type="match status" value="1"/>
</dbReference>
<name>A0A164VXM6_9AGAM</name>
<dbReference type="GO" id="GO:0005948">
    <property type="term" value="C:acetolactate synthase complex"/>
    <property type="evidence" value="ECO:0007669"/>
    <property type="project" value="TreeGrafter"/>
</dbReference>
<evidence type="ECO:0000256" key="2">
    <source>
        <dbReference type="ARBA" id="ARBA00007812"/>
    </source>
</evidence>
<dbReference type="NCBIfam" id="NF006203">
    <property type="entry name" value="PRK08327.1"/>
    <property type="match status" value="1"/>
</dbReference>
<evidence type="ECO:0000256" key="4">
    <source>
        <dbReference type="ARBA" id="ARBA00023128"/>
    </source>
</evidence>
<dbReference type="Pfam" id="PF02775">
    <property type="entry name" value="TPP_enzyme_C"/>
    <property type="match status" value="1"/>
</dbReference>
<dbReference type="InterPro" id="IPR011766">
    <property type="entry name" value="TPP_enzyme_TPP-bd"/>
</dbReference>
<evidence type="ECO:0000259" key="6">
    <source>
        <dbReference type="Pfam" id="PF00205"/>
    </source>
</evidence>
<evidence type="ECO:0000313" key="9">
    <source>
        <dbReference type="EMBL" id="KZS94564.1"/>
    </source>
</evidence>
<dbReference type="OrthoDB" id="2867507at2759"/>
<dbReference type="GO" id="GO:0030976">
    <property type="term" value="F:thiamine pyrophosphate binding"/>
    <property type="evidence" value="ECO:0007669"/>
    <property type="project" value="InterPro"/>
</dbReference>
<keyword evidence="3 5" id="KW-0786">Thiamine pyrophosphate</keyword>
<dbReference type="EMBL" id="KV419404">
    <property type="protein sequence ID" value="KZS94564.1"/>
    <property type="molecule type" value="Genomic_DNA"/>
</dbReference>
<dbReference type="PANTHER" id="PTHR18968">
    <property type="entry name" value="THIAMINE PYROPHOSPHATE ENZYMES"/>
    <property type="match status" value="1"/>
</dbReference>
<keyword evidence="4" id="KW-0496">Mitochondrion</keyword>
<dbReference type="GO" id="GO:0005739">
    <property type="term" value="C:mitochondrion"/>
    <property type="evidence" value="ECO:0007669"/>
    <property type="project" value="UniProtKB-SubCell"/>
</dbReference>
<evidence type="ECO:0000313" key="10">
    <source>
        <dbReference type="Proteomes" id="UP000076722"/>
    </source>
</evidence>
<comment type="similarity">
    <text evidence="2 5">Belongs to the TPP enzyme family.</text>
</comment>
<dbReference type="Pfam" id="PF00205">
    <property type="entry name" value="TPP_enzyme_M"/>
    <property type="match status" value="1"/>
</dbReference>
<dbReference type="InterPro" id="IPR045229">
    <property type="entry name" value="TPP_enz"/>
</dbReference>
<comment type="subcellular location">
    <subcellularLocation>
        <location evidence="1">Mitochondrion</location>
    </subcellularLocation>
</comment>
<dbReference type="InterPro" id="IPR012000">
    <property type="entry name" value="Thiamin_PyroP_enz_cen_dom"/>
</dbReference>
<dbReference type="SUPFAM" id="SSF52467">
    <property type="entry name" value="DHS-like NAD/FAD-binding domain"/>
    <property type="match status" value="1"/>
</dbReference>
<dbReference type="PANTHER" id="PTHR18968:SF164">
    <property type="entry name" value="PYRUVATE DECARBOXYLASE"/>
    <property type="match status" value="1"/>
</dbReference>
<accession>A0A164VXM6</accession>
<gene>
    <name evidence="9" type="ORF">SISNIDRAFT_473981</name>
</gene>
<protein>
    <submittedName>
        <fullName evidence="9">Thiamin diphosphate-binding protein</fullName>
    </submittedName>
</protein>
<dbReference type="GO" id="GO:0009099">
    <property type="term" value="P:L-valine biosynthetic process"/>
    <property type="evidence" value="ECO:0007669"/>
    <property type="project" value="TreeGrafter"/>
</dbReference>
<dbReference type="InterPro" id="IPR029061">
    <property type="entry name" value="THDP-binding"/>
</dbReference>
<dbReference type="SUPFAM" id="SSF52518">
    <property type="entry name" value="Thiamin diphosphate-binding fold (THDP-binding)"/>
    <property type="match status" value="2"/>
</dbReference>
<dbReference type="GO" id="GO:0050660">
    <property type="term" value="F:flavin adenine dinucleotide binding"/>
    <property type="evidence" value="ECO:0007669"/>
    <property type="project" value="TreeGrafter"/>
</dbReference>
<evidence type="ECO:0000256" key="5">
    <source>
        <dbReference type="RuleBase" id="RU362132"/>
    </source>
</evidence>
<dbReference type="AlphaFoldDB" id="A0A164VXM6"/>
<dbReference type="Gene3D" id="3.40.50.970">
    <property type="match status" value="2"/>
</dbReference>